<dbReference type="GO" id="GO:0043565">
    <property type="term" value="F:sequence-specific DNA binding"/>
    <property type="evidence" value="ECO:0007669"/>
    <property type="project" value="InterPro"/>
</dbReference>
<protein>
    <submittedName>
        <fullName evidence="6">Probable transcriptional regulator, AraC family</fullName>
    </submittedName>
</protein>
<dbReference type="PANTHER" id="PTHR43280:SF29">
    <property type="entry name" value="ARAC-FAMILY TRANSCRIPTIONAL REGULATOR"/>
    <property type="match status" value="1"/>
</dbReference>
<dbReference type="PROSITE" id="PS01124">
    <property type="entry name" value="HTH_ARAC_FAMILY_2"/>
    <property type="match status" value="1"/>
</dbReference>
<dbReference type="EMBL" id="HE774682">
    <property type="protein sequence ID" value="CCG54650.1"/>
    <property type="molecule type" value="Genomic_DNA"/>
</dbReference>
<organism evidence="6 7">
    <name type="scientific">Flavobacterium indicum (strain DSM 17447 / CIP 109464 / GPTSA100-9)</name>
    <dbReference type="NCBI Taxonomy" id="1094466"/>
    <lineage>
        <taxon>Bacteria</taxon>
        <taxon>Pseudomonadati</taxon>
        <taxon>Bacteroidota</taxon>
        <taxon>Flavobacteriia</taxon>
        <taxon>Flavobacteriales</taxon>
        <taxon>Flavobacteriaceae</taxon>
        <taxon>Flavobacterium</taxon>
    </lineage>
</organism>
<sequence>MTLLIPVLIAFILAMFFLLIPKSNGNTGTKILGFYFLNWTLAIASFFLSTEKLNGIPTGLSELLMLFFFVFILAVPPLLYLYILFLAKTTFNNGIKHFVLAILLLLINVFSFIYMNTKKNLFMKELAEDLLTYSNYLALLFVFPLLNLYYIYRSYSVYRRYKEEYKLDTTYKIQPSQIQYFILGYVLFFLLMVLTLLGLVPKFLKVSFELYSSIYFIYVAYINRTQVQLKNKEQNFHNEIKDSTQFDALFNDLDQKLSSYIVDEKPYLNASLSLNELAKKIGTNEKYLSIFINTRYGVNFATFINSYRLEEAKKMLLSNDFKQYTIESIANKSGFNSKSSFNSLFKKQVGMTPTDFKNTKGA</sequence>
<dbReference type="SMART" id="SM00342">
    <property type="entry name" value="HTH_ARAC"/>
    <property type="match status" value="1"/>
</dbReference>
<evidence type="ECO:0000313" key="6">
    <source>
        <dbReference type="EMBL" id="CCG54650.1"/>
    </source>
</evidence>
<dbReference type="InterPro" id="IPR020449">
    <property type="entry name" value="Tscrpt_reg_AraC-type_HTH"/>
</dbReference>
<dbReference type="AlphaFoldDB" id="H8XS66"/>
<dbReference type="PROSITE" id="PS00041">
    <property type="entry name" value="HTH_ARAC_FAMILY_1"/>
    <property type="match status" value="1"/>
</dbReference>
<evidence type="ECO:0000259" key="5">
    <source>
        <dbReference type="PROSITE" id="PS01124"/>
    </source>
</evidence>
<dbReference type="HOGENOM" id="CLU_764505_0_0_10"/>
<evidence type="ECO:0000313" key="7">
    <source>
        <dbReference type="Proteomes" id="UP000007599"/>
    </source>
</evidence>
<proteinExistence type="predicted"/>
<keyword evidence="4" id="KW-1133">Transmembrane helix</keyword>
<feature type="domain" description="HTH araC/xylS-type" evidence="5">
    <location>
        <begin position="255"/>
        <end position="359"/>
    </location>
</feature>
<reference evidence="7" key="2">
    <citation type="submission" date="2012-03" db="EMBL/GenBank/DDBJ databases">
        <title>Complete genome sequence of Flavobacterium indicum GPTSA100-9T, isolated from warm spring water.</title>
        <authorList>
            <person name="Barbier P."/>
            <person name="Houel A."/>
            <person name="Loux V."/>
            <person name="Poulain J."/>
            <person name="Bernardet J.-F."/>
            <person name="Touchon M."/>
            <person name="Duchaud E."/>
        </authorList>
    </citation>
    <scope>NUCLEOTIDE SEQUENCE [LARGE SCALE GENOMIC DNA]</scope>
    <source>
        <strain evidence="7">DSM 17447 / CIP 109464 / GPTSA100-9</strain>
    </source>
</reference>
<keyword evidence="1" id="KW-0805">Transcription regulation</keyword>
<feature type="transmembrane region" description="Helical" evidence="4">
    <location>
        <begin position="180"/>
        <end position="200"/>
    </location>
</feature>
<dbReference type="PANTHER" id="PTHR43280">
    <property type="entry name" value="ARAC-FAMILY TRANSCRIPTIONAL REGULATOR"/>
    <property type="match status" value="1"/>
</dbReference>
<dbReference type="PATRIC" id="fig|1094466.5.peg.2699"/>
<dbReference type="Proteomes" id="UP000007599">
    <property type="component" value="Chromosome I"/>
</dbReference>
<dbReference type="SUPFAM" id="SSF46689">
    <property type="entry name" value="Homeodomain-like"/>
    <property type="match status" value="1"/>
</dbReference>
<keyword evidence="4" id="KW-0472">Membrane</keyword>
<keyword evidence="3" id="KW-0804">Transcription</keyword>
<dbReference type="InterPro" id="IPR009057">
    <property type="entry name" value="Homeodomain-like_sf"/>
</dbReference>
<dbReference type="eggNOG" id="COG2207">
    <property type="taxonomic scope" value="Bacteria"/>
</dbReference>
<keyword evidence="7" id="KW-1185">Reference proteome</keyword>
<gene>
    <name evidence="6" type="ordered locus">KQS_13765</name>
</gene>
<keyword evidence="4" id="KW-0812">Transmembrane</keyword>
<feature type="transmembrane region" description="Helical" evidence="4">
    <location>
        <begin position="31"/>
        <end position="48"/>
    </location>
</feature>
<dbReference type="GO" id="GO:0003700">
    <property type="term" value="F:DNA-binding transcription factor activity"/>
    <property type="evidence" value="ECO:0007669"/>
    <property type="project" value="InterPro"/>
</dbReference>
<feature type="transmembrane region" description="Helical" evidence="4">
    <location>
        <begin position="98"/>
        <end position="115"/>
    </location>
</feature>
<feature type="transmembrane region" description="Helical" evidence="4">
    <location>
        <begin position="6"/>
        <end position="24"/>
    </location>
</feature>
<dbReference type="Pfam" id="PF12833">
    <property type="entry name" value="HTH_18"/>
    <property type="match status" value="1"/>
</dbReference>
<dbReference type="RefSeq" id="WP_014389767.1">
    <property type="nucleotide sequence ID" value="NC_017025.1"/>
</dbReference>
<evidence type="ECO:0000256" key="2">
    <source>
        <dbReference type="ARBA" id="ARBA00023125"/>
    </source>
</evidence>
<evidence type="ECO:0000256" key="3">
    <source>
        <dbReference type="ARBA" id="ARBA00023163"/>
    </source>
</evidence>
<dbReference type="InterPro" id="IPR018060">
    <property type="entry name" value="HTH_AraC"/>
</dbReference>
<dbReference type="OrthoDB" id="9779074at2"/>
<dbReference type="PRINTS" id="PR00032">
    <property type="entry name" value="HTHARAC"/>
</dbReference>
<accession>H8XS66</accession>
<feature type="transmembrane region" description="Helical" evidence="4">
    <location>
        <begin position="63"/>
        <end position="86"/>
    </location>
</feature>
<evidence type="ECO:0000256" key="1">
    <source>
        <dbReference type="ARBA" id="ARBA00023015"/>
    </source>
</evidence>
<reference evidence="6 7" key="1">
    <citation type="journal article" date="2012" name="J. Bacteriol.">
        <title>Complete Genome Sequence of Flavobacterium indicum GPSTA100-9T, Isolated from Warm Spring Water.</title>
        <authorList>
            <person name="Barbier P."/>
            <person name="Houel A."/>
            <person name="Loux V."/>
            <person name="Poulain J."/>
            <person name="Bernardet J.F."/>
            <person name="Touchon M."/>
            <person name="Duchaud E."/>
        </authorList>
    </citation>
    <scope>NUCLEOTIDE SEQUENCE [LARGE SCALE GENOMIC DNA]</scope>
    <source>
        <strain evidence="7">DSM 17447 / CIP 109464 / GPTSA100-9</strain>
    </source>
</reference>
<name>H8XS66_FLAIG</name>
<keyword evidence="2" id="KW-0238">DNA-binding</keyword>
<evidence type="ECO:0000256" key="4">
    <source>
        <dbReference type="SAM" id="Phobius"/>
    </source>
</evidence>
<dbReference type="KEGG" id="fin:KQS_13765"/>
<dbReference type="InterPro" id="IPR018062">
    <property type="entry name" value="HTH_AraC-typ_CS"/>
</dbReference>
<feature type="transmembrane region" description="Helical" evidence="4">
    <location>
        <begin position="135"/>
        <end position="152"/>
    </location>
</feature>
<dbReference type="Gene3D" id="1.10.10.60">
    <property type="entry name" value="Homeodomain-like"/>
    <property type="match status" value="2"/>
</dbReference>